<organism evidence="1 2">
    <name type="scientific">Sphingobacterium bambusae</name>
    <dbReference type="NCBI Taxonomy" id="662858"/>
    <lineage>
        <taxon>Bacteria</taxon>
        <taxon>Pseudomonadati</taxon>
        <taxon>Bacteroidota</taxon>
        <taxon>Sphingobacteriia</taxon>
        <taxon>Sphingobacteriales</taxon>
        <taxon>Sphingobacteriaceae</taxon>
        <taxon>Sphingobacterium</taxon>
    </lineage>
</organism>
<keyword evidence="2" id="KW-1185">Reference proteome</keyword>
<dbReference type="Proteomes" id="UP001597525">
    <property type="component" value="Unassembled WGS sequence"/>
</dbReference>
<evidence type="ECO:0000313" key="1">
    <source>
        <dbReference type="EMBL" id="MFD2969031.1"/>
    </source>
</evidence>
<dbReference type="InterPro" id="IPR010982">
    <property type="entry name" value="Lambda_DNA-bd_dom_sf"/>
</dbReference>
<comment type="caution">
    <text evidence="1">The sequence shown here is derived from an EMBL/GenBank/DDBJ whole genome shotgun (WGS) entry which is preliminary data.</text>
</comment>
<evidence type="ECO:0000313" key="2">
    <source>
        <dbReference type="Proteomes" id="UP001597525"/>
    </source>
</evidence>
<dbReference type="RefSeq" id="WP_320184520.1">
    <property type="nucleotide sequence ID" value="NZ_CP138332.1"/>
</dbReference>
<dbReference type="CDD" id="cd00093">
    <property type="entry name" value="HTH_XRE"/>
    <property type="match status" value="1"/>
</dbReference>
<proteinExistence type="predicted"/>
<accession>A0ABW6BL95</accession>
<dbReference type="Gene3D" id="1.10.260.40">
    <property type="entry name" value="lambda repressor-like DNA-binding domains"/>
    <property type="match status" value="1"/>
</dbReference>
<dbReference type="InterPro" id="IPR001387">
    <property type="entry name" value="Cro/C1-type_HTH"/>
</dbReference>
<dbReference type="SUPFAM" id="SSF47413">
    <property type="entry name" value="lambda repressor-like DNA-binding domains"/>
    <property type="match status" value="1"/>
</dbReference>
<name>A0ABW6BL95_9SPHI</name>
<gene>
    <name evidence="1" type="ORF">ACFS7Y_16680</name>
</gene>
<sequence>MMYGEETYRKEYGKQVEKYLSAFGLTEEDLGKLINSSSDNVREIVRGAVGLSLGKMIKIANVFSMHYYNFADPFHPLPEERHLSLTTRRKIEKRKRIGITVRDNSSLLARELDRLIAEGILNKPITASTLHQLMDERLAKRSPTEITNLLNKRPRNKQIIKLPSKVGKQNLYIHVDFLAPQQQTPSLDLFQSAAEQESKG</sequence>
<dbReference type="EMBL" id="JBHUPB010000011">
    <property type="protein sequence ID" value="MFD2969031.1"/>
    <property type="molecule type" value="Genomic_DNA"/>
</dbReference>
<reference evidence="2" key="1">
    <citation type="journal article" date="2019" name="Int. J. Syst. Evol. Microbiol.">
        <title>The Global Catalogue of Microorganisms (GCM) 10K type strain sequencing project: providing services to taxonomists for standard genome sequencing and annotation.</title>
        <authorList>
            <consortium name="The Broad Institute Genomics Platform"/>
            <consortium name="The Broad Institute Genome Sequencing Center for Infectious Disease"/>
            <person name="Wu L."/>
            <person name="Ma J."/>
        </authorList>
    </citation>
    <scope>NUCLEOTIDE SEQUENCE [LARGE SCALE GENOMIC DNA]</scope>
    <source>
        <strain evidence="2">KCTC 22814</strain>
    </source>
</reference>
<protein>
    <submittedName>
        <fullName evidence="1">Helix-turn-helix domain-containing protein</fullName>
    </submittedName>
</protein>